<feature type="transmembrane region" description="Helical" evidence="5">
    <location>
        <begin position="218"/>
        <end position="239"/>
    </location>
</feature>
<feature type="transmembrane region" description="Helical" evidence="5">
    <location>
        <begin position="313"/>
        <end position="333"/>
    </location>
</feature>
<dbReference type="RefSeq" id="XP_067067489.1">
    <property type="nucleotide sequence ID" value="XM_067213299.1"/>
</dbReference>
<dbReference type="GeneID" id="92367257"/>
<feature type="transmembrane region" description="Helical" evidence="5">
    <location>
        <begin position="57"/>
        <end position="79"/>
    </location>
</feature>
<evidence type="ECO:0000259" key="6">
    <source>
        <dbReference type="Pfam" id="PF03151"/>
    </source>
</evidence>
<evidence type="ECO:0000313" key="8">
    <source>
        <dbReference type="EMBL" id="OII75643.1"/>
    </source>
</evidence>
<dbReference type="AlphaFoldDB" id="A0A1J4MQC7"/>
<feature type="transmembrane region" description="Helical" evidence="5">
    <location>
        <begin position="470"/>
        <end position="491"/>
    </location>
</feature>
<evidence type="ECO:0000313" key="9">
    <source>
        <dbReference type="Proteomes" id="UP000186804"/>
    </source>
</evidence>
<evidence type="ECO:0008006" key="10">
    <source>
        <dbReference type="Google" id="ProtNLM"/>
    </source>
</evidence>
<dbReference type="Proteomes" id="UP000186804">
    <property type="component" value="Unassembled WGS sequence"/>
</dbReference>
<reference evidence="8 9" key="1">
    <citation type="submission" date="2016-10" db="EMBL/GenBank/DDBJ databases">
        <title>Reductive evolution of mitochondrial metabolism and differential evolution of invasion-related proteins in Cryptosporidium.</title>
        <authorList>
            <person name="Liu S."/>
            <person name="Roellig D.M."/>
            <person name="Guo Y."/>
            <person name="Li N."/>
            <person name="Frace M.A."/>
            <person name="Tang K."/>
            <person name="Zhang L."/>
            <person name="Feng Y."/>
            <person name="Xiao L."/>
        </authorList>
    </citation>
    <scope>NUCLEOTIDE SEQUENCE [LARGE SCALE GENOMIC DNA]</scope>
    <source>
        <strain evidence="8">30847</strain>
    </source>
</reference>
<dbReference type="EMBL" id="LRBS01000086">
    <property type="protein sequence ID" value="OII75643.1"/>
    <property type="molecule type" value="Genomic_DNA"/>
</dbReference>
<proteinExistence type="predicted"/>
<evidence type="ECO:0000256" key="2">
    <source>
        <dbReference type="ARBA" id="ARBA00022692"/>
    </source>
</evidence>
<dbReference type="InterPro" id="IPR007345">
    <property type="entry name" value="Polysacch_pyruvyl_Trfase"/>
</dbReference>
<evidence type="ECO:0000256" key="4">
    <source>
        <dbReference type="ARBA" id="ARBA00023136"/>
    </source>
</evidence>
<dbReference type="GO" id="GO:0016020">
    <property type="term" value="C:membrane"/>
    <property type="evidence" value="ECO:0007669"/>
    <property type="project" value="UniProtKB-SubCell"/>
</dbReference>
<dbReference type="SUPFAM" id="SSF103481">
    <property type="entry name" value="Multidrug resistance efflux transporter EmrE"/>
    <property type="match status" value="1"/>
</dbReference>
<sequence length="1001" mass="113402">MKDITDEESNTNIFKAISVETFTILGWTVGSALHSIFTKKALSKAISDEPVSAKLSYGSYLTIIQLLIATITGVTIGYFHRSLSKQKQDSNEVPKDEPLVYNRNTDSSIISDNDFLVLNNGTEKENNNDLNASELECSKAPSIVLEMTSIYQELNKQSNSSISKHSKLNNPQVEYEYKTEHKYFFSYLCGSNEMILSAVLYAFANICANTALGGGKVMLVQIIKCSELILTAILSYIVLKRKVGLKESVAFGISTIGIFLVVSSTLRTSSTNSIAVTYSVLLASIGAFTISLRNVIVSSANKNEKAIDTFTLLSFWGMITSLIIFVGINTIYGQSKTEIALYPVIISGCFHAMYNFSSLAFLKLVGSPIVHAYFNLAKRAIIVLTAELINCTTPPSMQIFGSSLAILGIHFSKQSKTKDKQIENEETNKKNSKIMLHEEKLYHQKVNTEEVANIEQEEPKSCNKNDKYPYTASVVLSGFFIVIGWLLTYSYSCTGPPMETYSKMDSIILSSLNTTTQTTKPNINEQINQNIDVIRVVHEYYMEKLNDEDFKIRRLIDSDRDWFKKNKDLLILISQYRPILLSESMKNYKSIEDNIRAQGNILMIILEEILKDFKYGMVFGLADHENKGDAAINWAQYRVLEHFGINIVYYCTSNKGHKNCDLNESLRIAEKLQPPPIIILTGGGNLGNLWPVYEDERQHILNQFQNFNLIIFPQSIALSNLAAKNQFQKLLLYPNLKILIRDFYSFSFLSSQLNIDNGNSNLPKIYLTPDIVTSLAFIKKNNPGTEIQDHKKISPSWDILWISRQDREKNLKTDLDNEILKFVHENNEENENIYAGLANKQLKTSIHVDDWIKYSPTPYFGGIKKGRNILLSKVNAIQHNKPAKTQSSPSFDFRKSNEATFDEFSYGVSLQRFCRGLEFIYQGKVLISDRLHGHILALLSNMKHVLLDTKYNKISNYYKTWTYSIKDEILIADSNNNALQLASKLVINNEDLNLDLYYNEC</sequence>
<dbReference type="Pfam" id="PF03151">
    <property type="entry name" value="TPT"/>
    <property type="match status" value="1"/>
</dbReference>
<dbReference type="VEuPathDB" id="CryptoDB:cand_030730"/>
<organism evidence="8 9">
    <name type="scientific">Cryptosporidium andersoni</name>
    <dbReference type="NCBI Taxonomy" id="117008"/>
    <lineage>
        <taxon>Eukaryota</taxon>
        <taxon>Sar</taxon>
        <taxon>Alveolata</taxon>
        <taxon>Apicomplexa</taxon>
        <taxon>Conoidasida</taxon>
        <taxon>Coccidia</taxon>
        <taxon>Eucoccidiorida</taxon>
        <taxon>Eimeriorina</taxon>
        <taxon>Cryptosporidiidae</taxon>
        <taxon>Cryptosporidium</taxon>
    </lineage>
</organism>
<keyword evidence="9" id="KW-1185">Reference proteome</keyword>
<evidence type="ECO:0000256" key="3">
    <source>
        <dbReference type="ARBA" id="ARBA00022989"/>
    </source>
</evidence>
<dbReference type="OrthoDB" id="343005at2759"/>
<dbReference type="InterPro" id="IPR037185">
    <property type="entry name" value="EmrE-like"/>
</dbReference>
<comment type="subcellular location">
    <subcellularLocation>
        <location evidence="1">Membrane</location>
        <topology evidence="1">Multi-pass membrane protein</topology>
    </subcellularLocation>
</comment>
<evidence type="ECO:0000259" key="7">
    <source>
        <dbReference type="Pfam" id="PF04230"/>
    </source>
</evidence>
<dbReference type="InterPro" id="IPR004853">
    <property type="entry name" value="Sugar_P_trans_dom"/>
</dbReference>
<feature type="domain" description="Sugar phosphate transporter" evidence="6">
    <location>
        <begin position="192"/>
        <end position="409"/>
    </location>
</feature>
<dbReference type="InterPro" id="IPR050186">
    <property type="entry name" value="TPT_transporter"/>
</dbReference>
<dbReference type="PANTHER" id="PTHR11132">
    <property type="entry name" value="SOLUTE CARRIER FAMILY 35"/>
    <property type="match status" value="1"/>
</dbReference>
<protein>
    <recommendedName>
        <fullName evidence="10">Polysaccharide pyruvyl transferase domain-containing protein</fullName>
    </recommendedName>
</protein>
<feature type="transmembrane region" description="Helical" evidence="5">
    <location>
        <begin position="12"/>
        <end position="37"/>
    </location>
</feature>
<comment type="caution">
    <text evidence="8">The sequence shown here is derived from an EMBL/GenBank/DDBJ whole genome shotgun (WGS) entry which is preliminary data.</text>
</comment>
<feature type="domain" description="Polysaccharide pyruvyl transferase" evidence="7">
    <location>
        <begin position="626"/>
        <end position="839"/>
    </location>
</feature>
<dbReference type="Pfam" id="PF04230">
    <property type="entry name" value="PS_pyruv_trans"/>
    <property type="match status" value="1"/>
</dbReference>
<evidence type="ECO:0000256" key="5">
    <source>
        <dbReference type="SAM" id="Phobius"/>
    </source>
</evidence>
<evidence type="ECO:0000256" key="1">
    <source>
        <dbReference type="ARBA" id="ARBA00004141"/>
    </source>
</evidence>
<keyword evidence="2 5" id="KW-0812">Transmembrane</keyword>
<name>A0A1J4MQC7_9CRYT</name>
<keyword evidence="3 5" id="KW-1133">Transmembrane helix</keyword>
<keyword evidence="4 5" id="KW-0472">Membrane</keyword>
<gene>
    <name evidence="8" type="ORF">cand_030730</name>
</gene>
<feature type="transmembrane region" description="Helical" evidence="5">
    <location>
        <begin position="272"/>
        <end position="292"/>
    </location>
</feature>
<feature type="transmembrane region" description="Helical" evidence="5">
    <location>
        <begin position="248"/>
        <end position="266"/>
    </location>
</feature>
<accession>A0A1J4MQC7</accession>